<comment type="caution">
    <text evidence="2">The sequence shown here is derived from an EMBL/GenBank/DDBJ whole genome shotgun (WGS) entry which is preliminary data.</text>
</comment>
<dbReference type="Gene3D" id="1.20.245.10">
    <property type="entry name" value="Lipoxygenase-1, Domain 5"/>
    <property type="match status" value="1"/>
</dbReference>
<dbReference type="AlphaFoldDB" id="A0A8K1FT84"/>
<proteinExistence type="predicted"/>
<evidence type="ECO:0000259" key="1">
    <source>
        <dbReference type="PROSITE" id="PS51393"/>
    </source>
</evidence>
<accession>A0A8K1FT84</accession>
<feature type="domain" description="Lipoxygenase" evidence="1">
    <location>
        <begin position="1"/>
        <end position="141"/>
    </location>
</feature>
<dbReference type="PROSITE" id="PS51393">
    <property type="entry name" value="LIPOXYGENASE_3"/>
    <property type="match status" value="1"/>
</dbReference>
<dbReference type="Proteomes" id="UP000794436">
    <property type="component" value="Unassembled WGS sequence"/>
</dbReference>
<reference evidence="2" key="1">
    <citation type="submission" date="2019-03" db="EMBL/GenBank/DDBJ databases">
        <title>Long read genome sequence of the mycoparasitic Pythium oligandrum ATCC 38472 isolated from sugarbeet rhizosphere.</title>
        <authorList>
            <person name="Gaulin E."/>
        </authorList>
    </citation>
    <scope>NUCLEOTIDE SEQUENCE</scope>
    <source>
        <strain evidence="2">ATCC 38472_TT</strain>
    </source>
</reference>
<sequence length="141" mass="15892">MQLQKLVTHLIYLSGVKHHAMNSAVTWTGVSTPYNYGGLRKVMPTRKGEKVNLMEYGVPLSLLPIAMSAAANYVRPVSKLQSWMSSYDVAPFNQEVALKDVVAEFLASLATIDKLIEKQESGEKWPYDQLRPTSLPYFTWI</sequence>
<organism evidence="2 3">
    <name type="scientific">Pythium oligandrum</name>
    <name type="common">Mycoparasitic fungus</name>
    <dbReference type="NCBI Taxonomy" id="41045"/>
    <lineage>
        <taxon>Eukaryota</taxon>
        <taxon>Sar</taxon>
        <taxon>Stramenopiles</taxon>
        <taxon>Oomycota</taxon>
        <taxon>Peronosporomycetes</taxon>
        <taxon>Pythiales</taxon>
        <taxon>Pythiaceae</taxon>
        <taxon>Pythium</taxon>
    </lineage>
</organism>
<evidence type="ECO:0000313" key="2">
    <source>
        <dbReference type="EMBL" id="TMW69328.1"/>
    </source>
</evidence>
<evidence type="ECO:0000313" key="3">
    <source>
        <dbReference type="Proteomes" id="UP000794436"/>
    </source>
</evidence>
<protein>
    <recommendedName>
        <fullName evidence="1">Lipoxygenase domain-containing protein</fullName>
    </recommendedName>
</protein>
<keyword evidence="3" id="KW-1185">Reference proteome</keyword>
<dbReference type="GO" id="GO:0016702">
    <property type="term" value="F:oxidoreductase activity, acting on single donors with incorporation of molecular oxygen, incorporation of two atoms of oxygen"/>
    <property type="evidence" value="ECO:0007669"/>
    <property type="project" value="InterPro"/>
</dbReference>
<name>A0A8K1FT84_PYTOL</name>
<dbReference type="OrthoDB" id="75140at2759"/>
<gene>
    <name evidence="2" type="ORF">Poli38472_001484</name>
</gene>
<dbReference type="EMBL" id="SPLM01000001">
    <property type="protein sequence ID" value="TMW69328.1"/>
    <property type="molecule type" value="Genomic_DNA"/>
</dbReference>
<dbReference type="GO" id="GO:0046872">
    <property type="term" value="F:metal ion binding"/>
    <property type="evidence" value="ECO:0007669"/>
    <property type="project" value="InterPro"/>
</dbReference>
<dbReference type="InterPro" id="IPR013819">
    <property type="entry name" value="LipOase_C"/>
</dbReference>
<dbReference type="InterPro" id="IPR036226">
    <property type="entry name" value="LipOase_C_sf"/>
</dbReference>
<dbReference type="SUPFAM" id="SSF48484">
    <property type="entry name" value="Lipoxigenase"/>
    <property type="match status" value="1"/>
</dbReference>